<sequence length="114" mass="12517">MSKISISAATACQNIEAIQLIRSVTGHSIDSIRKKLAAGKSGSVYTTELYRNDHVKVDAEIRTLIHGLRSLGIPIFVAEIPYDEQWDHIESMDDFGISDESLIALLDEAVGKFA</sequence>
<gene>
    <name evidence="1" type="ORF">ACFQ0E_11930</name>
</gene>
<proteinExistence type="predicted"/>
<evidence type="ECO:0000313" key="2">
    <source>
        <dbReference type="Proteomes" id="UP001597110"/>
    </source>
</evidence>
<accession>A0ABW2YCM2</accession>
<reference evidence="2" key="1">
    <citation type="journal article" date="2019" name="Int. J. Syst. Evol. Microbiol.">
        <title>The Global Catalogue of Microorganisms (GCM) 10K type strain sequencing project: providing services to taxonomists for standard genome sequencing and annotation.</title>
        <authorList>
            <consortium name="The Broad Institute Genomics Platform"/>
            <consortium name="The Broad Institute Genome Sequencing Center for Infectious Disease"/>
            <person name="Wu L."/>
            <person name="Ma J."/>
        </authorList>
    </citation>
    <scope>NUCLEOTIDE SEQUENCE [LARGE SCALE GENOMIC DNA]</scope>
    <source>
        <strain evidence="2">CCUG 55585</strain>
    </source>
</reference>
<evidence type="ECO:0000313" key="1">
    <source>
        <dbReference type="EMBL" id="MFD0726302.1"/>
    </source>
</evidence>
<dbReference type="EMBL" id="JBHTIF010000001">
    <property type="protein sequence ID" value="MFD0726302.1"/>
    <property type="molecule type" value="Genomic_DNA"/>
</dbReference>
<dbReference type="Proteomes" id="UP001597110">
    <property type="component" value="Unassembled WGS sequence"/>
</dbReference>
<organism evidence="1 2">
    <name type="scientific">Lysobacter brunescens</name>
    <dbReference type="NCBI Taxonomy" id="262323"/>
    <lineage>
        <taxon>Bacteria</taxon>
        <taxon>Pseudomonadati</taxon>
        <taxon>Pseudomonadota</taxon>
        <taxon>Gammaproteobacteria</taxon>
        <taxon>Lysobacterales</taxon>
        <taxon>Lysobacteraceae</taxon>
        <taxon>Lysobacter</taxon>
    </lineage>
</organism>
<keyword evidence="2" id="KW-1185">Reference proteome</keyword>
<comment type="caution">
    <text evidence="1">The sequence shown here is derived from an EMBL/GenBank/DDBJ whole genome shotgun (WGS) entry which is preliminary data.</text>
</comment>
<protein>
    <submittedName>
        <fullName evidence="1">Uncharacterized protein</fullName>
    </submittedName>
</protein>
<name>A0ABW2YCM2_9GAMM</name>